<accession>A0A0F9D4D1</accession>
<evidence type="ECO:0008006" key="2">
    <source>
        <dbReference type="Google" id="ProtNLM"/>
    </source>
</evidence>
<dbReference type="AlphaFoldDB" id="A0A0F9D4D1"/>
<evidence type="ECO:0000313" key="1">
    <source>
        <dbReference type="EMBL" id="KKL12681.1"/>
    </source>
</evidence>
<dbReference type="GO" id="GO:0006310">
    <property type="term" value="P:DNA recombination"/>
    <property type="evidence" value="ECO:0007669"/>
    <property type="project" value="InterPro"/>
</dbReference>
<organism evidence="1">
    <name type="scientific">marine sediment metagenome</name>
    <dbReference type="NCBI Taxonomy" id="412755"/>
    <lineage>
        <taxon>unclassified sequences</taxon>
        <taxon>metagenomes</taxon>
        <taxon>ecological metagenomes</taxon>
    </lineage>
</organism>
<dbReference type="NCBIfam" id="TIGR01913">
    <property type="entry name" value="bet_lambda"/>
    <property type="match status" value="1"/>
</dbReference>
<name>A0A0F9D4D1_9ZZZZ</name>
<protein>
    <recommendedName>
        <fullName evidence="2">Phage recombination protein Bet</fullName>
    </recommendedName>
</protein>
<gene>
    <name evidence="1" type="ORF">LCGC14_2533310</name>
</gene>
<proteinExistence type="predicted"/>
<reference evidence="1" key="1">
    <citation type="journal article" date="2015" name="Nature">
        <title>Complex archaea that bridge the gap between prokaryotes and eukaryotes.</title>
        <authorList>
            <person name="Spang A."/>
            <person name="Saw J.H."/>
            <person name="Jorgensen S.L."/>
            <person name="Zaremba-Niedzwiedzka K."/>
            <person name="Martijn J."/>
            <person name="Lind A.E."/>
            <person name="van Eijk R."/>
            <person name="Schleper C."/>
            <person name="Guy L."/>
            <person name="Ettema T.J."/>
        </authorList>
    </citation>
    <scope>NUCLEOTIDE SEQUENCE</scope>
</reference>
<dbReference type="EMBL" id="LAZR01041162">
    <property type="protein sequence ID" value="KKL12681.1"/>
    <property type="molecule type" value="Genomic_DNA"/>
</dbReference>
<dbReference type="Pfam" id="PF03837">
    <property type="entry name" value="RecT"/>
    <property type="match status" value="1"/>
</dbReference>
<feature type="non-terminal residue" evidence="1">
    <location>
        <position position="224"/>
    </location>
</feature>
<dbReference type="InterPro" id="IPR018330">
    <property type="entry name" value="RecT_fam"/>
</dbReference>
<dbReference type="GO" id="GO:0003677">
    <property type="term" value="F:DNA binding"/>
    <property type="evidence" value="ECO:0007669"/>
    <property type="project" value="InterPro"/>
</dbReference>
<dbReference type="InterPro" id="IPR010183">
    <property type="entry name" value="Phage_lambda_Bet"/>
</dbReference>
<sequence>MNDIVPIDKDLTEYEYSEDKLKLLKDTVAKGQDLSDAEFMLMGYVAKQAGLDPFLKQLYPIKFTQGSTGKKVLNFITSIDGYRLIAERTGKYAGRDDYMFNEGLSLYQMLNEKEDGKKIVLQTATCTVYKIVQGVRCPTCTTVWWKEYYPKSKLKRFMWNQRPFGMLGKCSESQSLRAAFPNNYKGIYLDAEFDQSEADPAYQPEDTEDLIKEAIGLYDMLGYN</sequence>
<comment type="caution">
    <text evidence="1">The sequence shown here is derived from an EMBL/GenBank/DDBJ whole genome shotgun (WGS) entry which is preliminary data.</text>
</comment>